<dbReference type="Pfam" id="PF01272">
    <property type="entry name" value="GreA_GreB"/>
    <property type="match status" value="1"/>
</dbReference>
<dbReference type="PROSITE" id="PS00829">
    <property type="entry name" value="GREAB_1"/>
    <property type="match status" value="1"/>
</dbReference>
<dbReference type="InterPro" id="IPR036805">
    <property type="entry name" value="Tscrpt_elong_fac_GreA/B_N_sf"/>
</dbReference>
<evidence type="ECO:0000256" key="5">
    <source>
        <dbReference type="ARBA" id="ARBA00023163"/>
    </source>
</evidence>
<evidence type="ECO:0000256" key="7">
    <source>
        <dbReference type="ARBA" id="ARBA00030776"/>
    </source>
</evidence>
<accession>A0A3B1APT0</accession>
<evidence type="ECO:0000256" key="1">
    <source>
        <dbReference type="ARBA" id="ARBA00008213"/>
    </source>
</evidence>
<gene>
    <name evidence="10" type="ORF">MNBD_GAMMA23-1232</name>
</gene>
<dbReference type="InterPro" id="IPR036953">
    <property type="entry name" value="GreA/GreB_C_sf"/>
</dbReference>
<dbReference type="PANTHER" id="PTHR30437:SF4">
    <property type="entry name" value="TRANSCRIPTION ELONGATION FACTOR GREA"/>
    <property type="match status" value="1"/>
</dbReference>
<dbReference type="InterPro" id="IPR018151">
    <property type="entry name" value="TF_GreA/GreB_CS"/>
</dbReference>
<dbReference type="Pfam" id="PF03449">
    <property type="entry name" value="GreA_GreB_N"/>
    <property type="match status" value="1"/>
</dbReference>
<dbReference type="NCBIfam" id="NF001263">
    <property type="entry name" value="PRK00226.1-4"/>
    <property type="match status" value="1"/>
</dbReference>
<evidence type="ECO:0000313" key="10">
    <source>
        <dbReference type="EMBL" id="VAW95954.1"/>
    </source>
</evidence>
<dbReference type="GO" id="GO:0032784">
    <property type="term" value="P:regulation of DNA-templated transcription elongation"/>
    <property type="evidence" value="ECO:0007669"/>
    <property type="project" value="InterPro"/>
</dbReference>
<keyword evidence="3" id="KW-0805">Transcription regulation</keyword>
<keyword evidence="10" id="KW-0251">Elongation factor</keyword>
<dbReference type="GO" id="GO:0003746">
    <property type="term" value="F:translation elongation factor activity"/>
    <property type="evidence" value="ECO:0007669"/>
    <property type="project" value="UniProtKB-KW"/>
</dbReference>
<keyword evidence="10" id="KW-0648">Protein biosynthesis</keyword>
<dbReference type="InterPro" id="IPR028624">
    <property type="entry name" value="Tscrpt_elong_fac_GreA/B"/>
</dbReference>
<comment type="function">
    <text evidence="6">Necessary for efficient RNA polymerase transcription elongation past template-encoded arresting sites. The arresting sites in DNA have the property of trapping a certain fraction of elongating RNA polymerases that pass through, resulting in locked ternary complexes. Cleavage of the nascent transcript by cleavage factors such as GreA or GreB allows the resumption of elongation from the new 3'terminus. GreA releases sequences of 2 to 3 nucleotides.</text>
</comment>
<dbReference type="NCBIfam" id="TIGR01462">
    <property type="entry name" value="greA"/>
    <property type="match status" value="1"/>
</dbReference>
<organism evidence="10">
    <name type="scientific">hydrothermal vent metagenome</name>
    <dbReference type="NCBI Taxonomy" id="652676"/>
    <lineage>
        <taxon>unclassified sequences</taxon>
        <taxon>metagenomes</taxon>
        <taxon>ecological metagenomes</taxon>
    </lineage>
</organism>
<dbReference type="NCBIfam" id="NF001264">
    <property type="entry name" value="PRK00226.1-5"/>
    <property type="match status" value="1"/>
</dbReference>
<keyword evidence="5" id="KW-0804">Transcription</keyword>
<dbReference type="HAMAP" id="MF_00105">
    <property type="entry name" value="GreA_GreB"/>
    <property type="match status" value="1"/>
</dbReference>
<dbReference type="FunFam" id="1.10.287.180:FF:000001">
    <property type="entry name" value="Transcription elongation factor GreA"/>
    <property type="match status" value="1"/>
</dbReference>
<name>A0A3B1APT0_9ZZZZ</name>
<dbReference type="PANTHER" id="PTHR30437">
    <property type="entry name" value="TRANSCRIPTION ELONGATION FACTOR GREA"/>
    <property type="match status" value="1"/>
</dbReference>
<dbReference type="PROSITE" id="PS00830">
    <property type="entry name" value="GREAB_2"/>
    <property type="match status" value="1"/>
</dbReference>
<feature type="domain" description="Transcription elongation factor GreA/GreB N-terminal" evidence="9">
    <location>
        <begin position="5"/>
        <end position="74"/>
    </location>
</feature>
<protein>
    <recommendedName>
        <fullName evidence="2">Transcription elongation factor GreA</fullName>
    </recommendedName>
    <alternativeName>
        <fullName evidence="7">Transcript cleavage factor GreA</fullName>
    </alternativeName>
</protein>
<comment type="similarity">
    <text evidence="1">Belongs to the GreA/GreB family.</text>
</comment>
<dbReference type="Gene3D" id="3.10.50.30">
    <property type="entry name" value="Transcription elongation factor, GreA/GreB, C-terminal domain"/>
    <property type="match status" value="1"/>
</dbReference>
<evidence type="ECO:0000259" key="9">
    <source>
        <dbReference type="Pfam" id="PF03449"/>
    </source>
</evidence>
<keyword evidence="4" id="KW-0238">DNA-binding</keyword>
<dbReference type="InterPro" id="IPR023459">
    <property type="entry name" value="Tscrpt_elong_fac_GreA/B_fam"/>
</dbReference>
<dbReference type="GO" id="GO:0070063">
    <property type="term" value="F:RNA polymerase binding"/>
    <property type="evidence" value="ECO:0007669"/>
    <property type="project" value="InterPro"/>
</dbReference>
<dbReference type="GO" id="GO:0003677">
    <property type="term" value="F:DNA binding"/>
    <property type="evidence" value="ECO:0007669"/>
    <property type="project" value="UniProtKB-KW"/>
</dbReference>
<evidence type="ECO:0000259" key="8">
    <source>
        <dbReference type="Pfam" id="PF01272"/>
    </source>
</evidence>
<reference evidence="10" key="1">
    <citation type="submission" date="2018-06" db="EMBL/GenBank/DDBJ databases">
        <authorList>
            <person name="Zhirakovskaya E."/>
        </authorList>
    </citation>
    <scope>NUCLEOTIDE SEQUENCE</scope>
</reference>
<dbReference type="EMBL" id="UOFT01000050">
    <property type="protein sequence ID" value="VAW95954.1"/>
    <property type="molecule type" value="Genomic_DNA"/>
</dbReference>
<dbReference type="Gene3D" id="1.10.287.180">
    <property type="entry name" value="Transcription elongation factor, GreA/GreB, N-terminal domain"/>
    <property type="match status" value="1"/>
</dbReference>
<evidence type="ECO:0000256" key="4">
    <source>
        <dbReference type="ARBA" id="ARBA00023125"/>
    </source>
</evidence>
<dbReference type="NCBIfam" id="NF001261">
    <property type="entry name" value="PRK00226.1-2"/>
    <property type="match status" value="1"/>
</dbReference>
<proteinExistence type="inferred from homology"/>
<dbReference type="InterPro" id="IPR001437">
    <property type="entry name" value="Tscrpt_elong_fac_GreA/B_C"/>
</dbReference>
<dbReference type="SUPFAM" id="SSF54534">
    <property type="entry name" value="FKBP-like"/>
    <property type="match status" value="1"/>
</dbReference>
<feature type="domain" description="Transcription elongation factor GreA/GreB C-terminal" evidence="8">
    <location>
        <begin position="85"/>
        <end position="159"/>
    </location>
</feature>
<evidence type="ECO:0000256" key="6">
    <source>
        <dbReference type="ARBA" id="ARBA00024916"/>
    </source>
</evidence>
<dbReference type="InterPro" id="IPR022691">
    <property type="entry name" value="Tscrpt_elong_fac_GreA/B_N"/>
</dbReference>
<dbReference type="GO" id="GO:0006354">
    <property type="term" value="P:DNA-templated transcription elongation"/>
    <property type="evidence" value="ECO:0007669"/>
    <property type="project" value="TreeGrafter"/>
</dbReference>
<dbReference type="PIRSF" id="PIRSF006092">
    <property type="entry name" value="GreA_GreB"/>
    <property type="match status" value="1"/>
</dbReference>
<dbReference type="SUPFAM" id="SSF46557">
    <property type="entry name" value="GreA transcript cleavage protein, N-terminal domain"/>
    <property type="match status" value="1"/>
</dbReference>
<dbReference type="FunFam" id="3.10.50.30:FF:000001">
    <property type="entry name" value="Transcription elongation factor GreA"/>
    <property type="match status" value="1"/>
</dbReference>
<evidence type="ECO:0000256" key="2">
    <source>
        <dbReference type="ARBA" id="ARBA00013729"/>
    </source>
</evidence>
<dbReference type="AlphaFoldDB" id="A0A3B1APT0"/>
<evidence type="ECO:0000256" key="3">
    <source>
        <dbReference type="ARBA" id="ARBA00023015"/>
    </source>
</evidence>
<sequence length="162" mass="17531">MSRPPMTAKGADKLRAELKDLKQVQRPKIVEAIATAREHGDLKENAEYHAAREQQSFLEGRVKQIASAVSNSEIIDVASLGVNAGDKVVFGATVELYGVEDESEVTYTIVGEQEADIKQNLISITSPIARALIGKSVDDVAAVQAPGGVREYEIVSVQYTYV</sequence>
<dbReference type="InterPro" id="IPR006359">
    <property type="entry name" value="Tscrpt_elong_fac_GreA"/>
</dbReference>